<evidence type="ECO:0000256" key="1">
    <source>
        <dbReference type="SAM" id="SignalP"/>
    </source>
</evidence>
<keyword evidence="1" id="KW-0732">Signal</keyword>
<dbReference type="EMBL" id="VHIR01000016">
    <property type="protein sequence ID" value="TQE42870.1"/>
    <property type="molecule type" value="Genomic_DNA"/>
</dbReference>
<dbReference type="STRING" id="1686286.GCA_900092335_00651"/>
<evidence type="ECO:0000313" key="2">
    <source>
        <dbReference type="EMBL" id="TQE42870.1"/>
    </source>
</evidence>
<feature type="chain" id="PRO_5021911157" description="Secreted protein" evidence="1">
    <location>
        <begin position="25"/>
        <end position="149"/>
    </location>
</feature>
<evidence type="ECO:0008006" key="4">
    <source>
        <dbReference type="Google" id="ProtNLM"/>
    </source>
</evidence>
<feature type="signal peptide" evidence="1">
    <location>
        <begin position="1"/>
        <end position="24"/>
    </location>
</feature>
<dbReference type="AlphaFoldDB" id="A0A540R561"/>
<reference evidence="2 3" key="1">
    <citation type="submission" date="2019-06" db="EMBL/GenBank/DDBJ databases">
        <title>Draft genome of C. phoceense Strain 272.</title>
        <authorList>
            <person name="Pacheco L.G.C."/>
            <person name="Barberis C.M."/>
            <person name="Almuzara M.N."/>
            <person name="Traglia G.M."/>
            <person name="Santos C.S."/>
            <person name="Rocha D.J.P.G."/>
            <person name="Aguiar E.R.G.R."/>
            <person name="Vay C.A."/>
        </authorList>
    </citation>
    <scope>NUCLEOTIDE SEQUENCE [LARGE SCALE GENOMIC DNA]</scope>
    <source>
        <strain evidence="2 3">272</strain>
    </source>
</reference>
<proteinExistence type="predicted"/>
<sequence>MKRFTAGVLAVATALTLSTGVAGAADGKTSSEVTDGEVGAAITKAVAKEAFGGDGFGSSIDVAADVISSKAEKGEIGSSDIENLKNAADRGSSDEFLVSTIKSDVANDWKIGQTLDIILGVTIAAISTLLVGGAAVGADAAGIIDIPGL</sequence>
<accession>A0A540R561</accession>
<dbReference type="Proteomes" id="UP000318080">
    <property type="component" value="Unassembled WGS sequence"/>
</dbReference>
<organism evidence="2 3">
    <name type="scientific">Corynebacterium phoceense</name>
    <dbReference type="NCBI Taxonomy" id="1686286"/>
    <lineage>
        <taxon>Bacteria</taxon>
        <taxon>Bacillati</taxon>
        <taxon>Actinomycetota</taxon>
        <taxon>Actinomycetes</taxon>
        <taxon>Mycobacteriales</taxon>
        <taxon>Corynebacteriaceae</taxon>
        <taxon>Corynebacterium</taxon>
    </lineage>
</organism>
<comment type="caution">
    <text evidence="2">The sequence shown here is derived from an EMBL/GenBank/DDBJ whole genome shotgun (WGS) entry which is preliminary data.</text>
</comment>
<dbReference type="RefSeq" id="WP_070539703.1">
    <property type="nucleotide sequence ID" value="NZ_VHIR01000016.1"/>
</dbReference>
<protein>
    <recommendedName>
        <fullName evidence="4">Secreted protein</fullName>
    </recommendedName>
</protein>
<gene>
    <name evidence="2" type="ORF">EJK80_10150</name>
</gene>
<keyword evidence="3" id="KW-1185">Reference proteome</keyword>
<evidence type="ECO:0000313" key="3">
    <source>
        <dbReference type="Proteomes" id="UP000318080"/>
    </source>
</evidence>
<name>A0A540R561_9CORY</name>